<organism evidence="4 5">
    <name type="scientific">Lasiosphaeria ovina</name>
    <dbReference type="NCBI Taxonomy" id="92902"/>
    <lineage>
        <taxon>Eukaryota</taxon>
        <taxon>Fungi</taxon>
        <taxon>Dikarya</taxon>
        <taxon>Ascomycota</taxon>
        <taxon>Pezizomycotina</taxon>
        <taxon>Sordariomycetes</taxon>
        <taxon>Sordariomycetidae</taxon>
        <taxon>Sordariales</taxon>
        <taxon>Lasiosphaeriaceae</taxon>
        <taxon>Lasiosphaeria</taxon>
    </lineage>
</organism>
<dbReference type="Proteomes" id="UP001287356">
    <property type="component" value="Unassembled WGS sequence"/>
</dbReference>
<reference evidence="4" key="1">
    <citation type="journal article" date="2023" name="Mol. Phylogenet. Evol.">
        <title>Genome-scale phylogeny and comparative genomics of the fungal order Sordariales.</title>
        <authorList>
            <person name="Hensen N."/>
            <person name="Bonometti L."/>
            <person name="Westerberg I."/>
            <person name="Brannstrom I.O."/>
            <person name="Guillou S."/>
            <person name="Cros-Aarteil S."/>
            <person name="Calhoun S."/>
            <person name="Haridas S."/>
            <person name="Kuo A."/>
            <person name="Mondo S."/>
            <person name="Pangilinan J."/>
            <person name="Riley R."/>
            <person name="LaButti K."/>
            <person name="Andreopoulos B."/>
            <person name="Lipzen A."/>
            <person name="Chen C."/>
            <person name="Yan M."/>
            <person name="Daum C."/>
            <person name="Ng V."/>
            <person name="Clum A."/>
            <person name="Steindorff A."/>
            <person name="Ohm R.A."/>
            <person name="Martin F."/>
            <person name="Silar P."/>
            <person name="Natvig D.O."/>
            <person name="Lalanne C."/>
            <person name="Gautier V."/>
            <person name="Ament-Velasquez S.L."/>
            <person name="Kruys A."/>
            <person name="Hutchinson M.I."/>
            <person name="Powell A.J."/>
            <person name="Barry K."/>
            <person name="Miller A.N."/>
            <person name="Grigoriev I.V."/>
            <person name="Debuchy R."/>
            <person name="Gladieux P."/>
            <person name="Hiltunen Thoren M."/>
            <person name="Johannesson H."/>
        </authorList>
    </citation>
    <scope>NUCLEOTIDE SEQUENCE</scope>
    <source>
        <strain evidence="4">CBS 958.72</strain>
    </source>
</reference>
<dbReference type="InterPro" id="IPR027417">
    <property type="entry name" value="P-loop_NTPase"/>
</dbReference>
<feature type="region of interest" description="Disordered" evidence="2">
    <location>
        <begin position="1"/>
        <end position="26"/>
    </location>
</feature>
<feature type="domain" description="Nephrocystin 3-like N-terminal" evidence="3">
    <location>
        <begin position="53"/>
        <end position="119"/>
    </location>
</feature>
<dbReference type="PANTHER" id="PTHR10039">
    <property type="entry name" value="AMELOGENIN"/>
    <property type="match status" value="1"/>
</dbReference>
<evidence type="ECO:0000313" key="5">
    <source>
        <dbReference type="Proteomes" id="UP001287356"/>
    </source>
</evidence>
<evidence type="ECO:0000259" key="3">
    <source>
        <dbReference type="Pfam" id="PF24883"/>
    </source>
</evidence>
<evidence type="ECO:0000256" key="1">
    <source>
        <dbReference type="ARBA" id="ARBA00022737"/>
    </source>
</evidence>
<comment type="caution">
    <text evidence="4">The sequence shown here is derived from an EMBL/GenBank/DDBJ whole genome shotgun (WGS) entry which is preliminary data.</text>
</comment>
<dbReference type="Pfam" id="PF24883">
    <property type="entry name" value="NPHP3_N"/>
    <property type="match status" value="1"/>
</dbReference>
<dbReference type="InterPro" id="IPR056884">
    <property type="entry name" value="NPHP3-like_N"/>
</dbReference>
<proteinExistence type="predicted"/>
<reference evidence="4" key="2">
    <citation type="submission" date="2023-06" db="EMBL/GenBank/DDBJ databases">
        <authorList>
            <consortium name="Lawrence Berkeley National Laboratory"/>
            <person name="Haridas S."/>
            <person name="Hensen N."/>
            <person name="Bonometti L."/>
            <person name="Westerberg I."/>
            <person name="Brannstrom I.O."/>
            <person name="Guillou S."/>
            <person name="Cros-Aarteil S."/>
            <person name="Calhoun S."/>
            <person name="Kuo A."/>
            <person name="Mondo S."/>
            <person name="Pangilinan J."/>
            <person name="Riley R."/>
            <person name="Labutti K."/>
            <person name="Andreopoulos B."/>
            <person name="Lipzen A."/>
            <person name="Chen C."/>
            <person name="Yanf M."/>
            <person name="Daum C."/>
            <person name="Ng V."/>
            <person name="Clum A."/>
            <person name="Steindorff A."/>
            <person name="Ohm R."/>
            <person name="Martin F."/>
            <person name="Silar P."/>
            <person name="Natvig D."/>
            <person name="Lalanne C."/>
            <person name="Gautier V."/>
            <person name="Ament-Velasquez S.L."/>
            <person name="Kruys A."/>
            <person name="Hutchinson M.I."/>
            <person name="Powell A.J."/>
            <person name="Barry K."/>
            <person name="Miller A.N."/>
            <person name="Grigoriev I.V."/>
            <person name="Debuchy R."/>
            <person name="Gladieux P."/>
            <person name="Thoren M.H."/>
            <person name="Johannesson H."/>
        </authorList>
    </citation>
    <scope>NUCLEOTIDE SEQUENCE</scope>
    <source>
        <strain evidence="4">CBS 958.72</strain>
    </source>
</reference>
<accession>A0AAE0JS91</accession>
<evidence type="ECO:0000313" key="4">
    <source>
        <dbReference type="EMBL" id="KAK3358491.1"/>
    </source>
</evidence>
<evidence type="ECO:0000256" key="2">
    <source>
        <dbReference type="SAM" id="MobiDB-lite"/>
    </source>
</evidence>
<gene>
    <name evidence="4" type="ORF">B0T24DRAFT_685565</name>
</gene>
<dbReference type="AlphaFoldDB" id="A0AAE0JS91"/>
<dbReference type="Gene3D" id="3.40.50.300">
    <property type="entry name" value="P-loop containing nucleotide triphosphate hydrolases"/>
    <property type="match status" value="1"/>
</dbReference>
<sequence>MLEIRRLRHDRDESSSTNSSSGDVDIDEERLGWISNVPYESQHDEITAFRTPGTCEWPLRRSEFAGWELSKESAILWLQGSVGTGKTFLASRVVDHMRNKATGSVGSEGIAFFYCGHARQRV</sequence>
<keyword evidence="1" id="KW-0677">Repeat</keyword>
<dbReference type="PANTHER" id="PTHR10039:SF15">
    <property type="entry name" value="NACHT DOMAIN-CONTAINING PROTEIN"/>
    <property type="match status" value="1"/>
</dbReference>
<dbReference type="EMBL" id="JAULSN010000016">
    <property type="protein sequence ID" value="KAK3358491.1"/>
    <property type="molecule type" value="Genomic_DNA"/>
</dbReference>
<name>A0AAE0JS91_9PEZI</name>
<keyword evidence="5" id="KW-1185">Reference proteome</keyword>
<protein>
    <recommendedName>
        <fullName evidence="3">Nephrocystin 3-like N-terminal domain-containing protein</fullName>
    </recommendedName>
</protein>